<dbReference type="Pfam" id="PF01266">
    <property type="entry name" value="DAO"/>
    <property type="match status" value="1"/>
</dbReference>
<feature type="domain" description="FAD dependent oxidoreductase" evidence="2">
    <location>
        <begin position="5"/>
        <end position="341"/>
    </location>
</feature>
<sequence length="369" mass="38892">MSSFDVIIVGGGIAGASLGAMIAGQRRTAIIESEPHCGVHATGRSAAFWLASYGGPAVLDLSKASGPLLEAGWPGGDRSWLRGRGAIHLGSDRTDWNNLETTVMAADERAAWLGADETRALLPGLRAQWTRALSEPSCADIDVAALHQACLALFRRDGGTVLTGAGLQTATRSNGRWTVRTAAGDVAADIIVNSAGAWADRVAESCGIAPLGLTPKRRTMVQARVGRQGLAQLPLVIDAAGSFYFKGEAERSIWLSPHDETDCEAGDAAPTEIDIALAIDRFQSVVDWPVERVERSWAGLRTFAPDRRPIYGSDPATPSFFWCAGQGGFGIQTAPAAALLAKSLLLGEAPDQIVAHIDAAPFAPGRFDR</sequence>
<evidence type="ECO:0000256" key="1">
    <source>
        <dbReference type="ARBA" id="ARBA00023002"/>
    </source>
</evidence>
<dbReference type="InterPro" id="IPR006076">
    <property type="entry name" value="FAD-dep_OxRdtase"/>
</dbReference>
<dbReference type="SUPFAM" id="SSF51905">
    <property type="entry name" value="FAD/NAD(P)-binding domain"/>
    <property type="match status" value="1"/>
</dbReference>
<organism evidence="3 4">
    <name type="scientific">Sphingomonas piscis</name>
    <dbReference type="NCBI Taxonomy" id="2714943"/>
    <lineage>
        <taxon>Bacteria</taxon>
        <taxon>Pseudomonadati</taxon>
        <taxon>Pseudomonadota</taxon>
        <taxon>Alphaproteobacteria</taxon>
        <taxon>Sphingomonadales</taxon>
        <taxon>Sphingomonadaceae</taxon>
        <taxon>Sphingomonas</taxon>
    </lineage>
</organism>
<dbReference type="Proteomes" id="UP000503222">
    <property type="component" value="Chromosome"/>
</dbReference>
<dbReference type="KEGG" id="spii:G7077_01070"/>
<protein>
    <submittedName>
        <fullName evidence="3">FAD-binding oxidoreductase</fullName>
    </submittedName>
</protein>
<keyword evidence="4" id="KW-1185">Reference proteome</keyword>
<dbReference type="GO" id="GO:0005737">
    <property type="term" value="C:cytoplasm"/>
    <property type="evidence" value="ECO:0007669"/>
    <property type="project" value="TreeGrafter"/>
</dbReference>
<proteinExistence type="predicted"/>
<evidence type="ECO:0000313" key="3">
    <source>
        <dbReference type="EMBL" id="QIK77713.1"/>
    </source>
</evidence>
<dbReference type="PANTHER" id="PTHR13847:SF287">
    <property type="entry name" value="FAD-DEPENDENT OXIDOREDUCTASE DOMAIN-CONTAINING PROTEIN 1"/>
    <property type="match status" value="1"/>
</dbReference>
<dbReference type="EMBL" id="CP049869">
    <property type="protein sequence ID" value="QIK77713.1"/>
    <property type="molecule type" value="Genomic_DNA"/>
</dbReference>
<dbReference type="PANTHER" id="PTHR13847">
    <property type="entry name" value="SARCOSINE DEHYDROGENASE-RELATED"/>
    <property type="match status" value="1"/>
</dbReference>
<dbReference type="Gene3D" id="3.30.9.10">
    <property type="entry name" value="D-Amino Acid Oxidase, subunit A, domain 2"/>
    <property type="match status" value="1"/>
</dbReference>
<evidence type="ECO:0000259" key="2">
    <source>
        <dbReference type="Pfam" id="PF01266"/>
    </source>
</evidence>
<gene>
    <name evidence="3" type="ORF">G7077_01070</name>
</gene>
<keyword evidence="1" id="KW-0560">Oxidoreductase</keyword>
<accession>A0A6G7YLU4</accession>
<name>A0A6G7YLU4_9SPHN</name>
<reference evidence="3 4" key="1">
    <citation type="submission" date="2020-03" db="EMBL/GenBank/DDBJ databases">
        <title>Sphingomonas sp. nov., isolated from fish.</title>
        <authorList>
            <person name="Hyun D.-W."/>
            <person name="Bae J.-W."/>
        </authorList>
    </citation>
    <scope>NUCLEOTIDE SEQUENCE [LARGE SCALE GENOMIC DNA]</scope>
    <source>
        <strain evidence="3 4">HDW15B</strain>
    </source>
</reference>
<evidence type="ECO:0000313" key="4">
    <source>
        <dbReference type="Proteomes" id="UP000503222"/>
    </source>
</evidence>
<dbReference type="Gene3D" id="3.50.50.60">
    <property type="entry name" value="FAD/NAD(P)-binding domain"/>
    <property type="match status" value="1"/>
</dbReference>
<dbReference type="RefSeq" id="WP_166410109.1">
    <property type="nucleotide sequence ID" value="NZ_CP049869.1"/>
</dbReference>
<dbReference type="InterPro" id="IPR036188">
    <property type="entry name" value="FAD/NAD-bd_sf"/>
</dbReference>
<dbReference type="GO" id="GO:0016491">
    <property type="term" value="F:oxidoreductase activity"/>
    <property type="evidence" value="ECO:0007669"/>
    <property type="project" value="UniProtKB-KW"/>
</dbReference>
<dbReference type="AlphaFoldDB" id="A0A6G7YLU4"/>